<dbReference type="AlphaFoldDB" id="A0A8X6YA44"/>
<evidence type="ECO:0000313" key="2">
    <source>
        <dbReference type="Proteomes" id="UP000886998"/>
    </source>
</evidence>
<dbReference type="Proteomes" id="UP000886998">
    <property type="component" value="Unassembled WGS sequence"/>
</dbReference>
<protein>
    <submittedName>
        <fullName evidence="1">Uncharacterized protein</fullName>
    </submittedName>
</protein>
<evidence type="ECO:0000313" key="1">
    <source>
        <dbReference type="EMBL" id="GFY66883.1"/>
    </source>
</evidence>
<comment type="caution">
    <text evidence="1">The sequence shown here is derived from an EMBL/GenBank/DDBJ whole genome shotgun (WGS) entry which is preliminary data.</text>
</comment>
<dbReference type="EMBL" id="BMAV01016285">
    <property type="protein sequence ID" value="GFY66883.1"/>
    <property type="molecule type" value="Genomic_DNA"/>
</dbReference>
<keyword evidence="2" id="KW-1185">Reference proteome</keyword>
<gene>
    <name evidence="1" type="ORF">TNIN_179131</name>
</gene>
<accession>A0A8X6YA44</accession>
<sequence>MTVKFIFLNILEPSSDQLLPVFICRGQVFYKAKEIGMLMGYKRSLEMIRNFLPTSRLCLSDVLPCPLESMMLLMSKNYRVLNIHFDEFMGSISKMTRVQSCFH</sequence>
<name>A0A8X6YA44_9ARAC</name>
<reference evidence="1" key="1">
    <citation type="submission" date="2020-08" db="EMBL/GenBank/DDBJ databases">
        <title>Multicomponent nature underlies the extraordinary mechanical properties of spider dragline silk.</title>
        <authorList>
            <person name="Kono N."/>
            <person name="Nakamura H."/>
            <person name="Mori M."/>
            <person name="Yoshida Y."/>
            <person name="Ohtoshi R."/>
            <person name="Malay A.D."/>
            <person name="Moran D.A.P."/>
            <person name="Tomita M."/>
            <person name="Numata K."/>
            <person name="Arakawa K."/>
        </authorList>
    </citation>
    <scope>NUCLEOTIDE SEQUENCE</scope>
</reference>
<organism evidence="1 2">
    <name type="scientific">Trichonephila inaurata madagascariensis</name>
    <dbReference type="NCBI Taxonomy" id="2747483"/>
    <lineage>
        <taxon>Eukaryota</taxon>
        <taxon>Metazoa</taxon>
        <taxon>Ecdysozoa</taxon>
        <taxon>Arthropoda</taxon>
        <taxon>Chelicerata</taxon>
        <taxon>Arachnida</taxon>
        <taxon>Araneae</taxon>
        <taxon>Araneomorphae</taxon>
        <taxon>Entelegynae</taxon>
        <taxon>Araneoidea</taxon>
        <taxon>Nephilidae</taxon>
        <taxon>Trichonephila</taxon>
        <taxon>Trichonephila inaurata</taxon>
    </lineage>
</organism>
<proteinExistence type="predicted"/>